<gene>
    <name evidence="2" type="ORF">F5984_05100</name>
</gene>
<dbReference type="InterPro" id="IPR025411">
    <property type="entry name" value="DUF4136"/>
</dbReference>
<protein>
    <submittedName>
        <fullName evidence="2">DUF4136 domain-containing protein</fullName>
    </submittedName>
</protein>
<evidence type="ECO:0000259" key="1">
    <source>
        <dbReference type="Pfam" id="PF13590"/>
    </source>
</evidence>
<reference evidence="2 3" key="1">
    <citation type="submission" date="2019-10" db="EMBL/GenBank/DDBJ databases">
        <title>Rudanella paleaurantiibacter sp. nov., isolated from sludge.</title>
        <authorList>
            <person name="Xu S.Q."/>
        </authorList>
    </citation>
    <scope>NUCLEOTIDE SEQUENCE [LARGE SCALE GENOMIC DNA]</scope>
    <source>
        <strain evidence="2 3">HX-22-17</strain>
    </source>
</reference>
<dbReference type="PROSITE" id="PS51257">
    <property type="entry name" value="PROKAR_LIPOPROTEIN"/>
    <property type="match status" value="1"/>
</dbReference>
<dbReference type="AlphaFoldDB" id="A0A7J5U1M6"/>
<dbReference type="Proteomes" id="UP000488299">
    <property type="component" value="Unassembled WGS sequence"/>
</dbReference>
<dbReference type="Pfam" id="PF13590">
    <property type="entry name" value="DUF4136"/>
    <property type="match status" value="1"/>
</dbReference>
<dbReference type="RefSeq" id="WP_152123222.1">
    <property type="nucleotide sequence ID" value="NZ_WELI01000002.1"/>
</dbReference>
<dbReference type="Gene3D" id="3.30.160.670">
    <property type="match status" value="1"/>
</dbReference>
<proteinExistence type="predicted"/>
<name>A0A7J5U1M6_9BACT</name>
<evidence type="ECO:0000313" key="3">
    <source>
        <dbReference type="Proteomes" id="UP000488299"/>
    </source>
</evidence>
<sequence length="183" mass="20154">MKQAINIVAVLLLTGLLAACSPYRVIRNQADKGATWSSYRTFAFIDTTGIARVPRPTYGAALEQIKQAVQAQLQSRGYQLSTDNPDLLVNLGAVVQEKTQTRQTTIREAPVYMGQRRYSWRSQEVPVSTYEEGTVNLHIIDAQRNALVWDVAVSSVLTRRSLSAEQIGQAVAKVFGKFPGKAG</sequence>
<dbReference type="EMBL" id="WELI01000002">
    <property type="protein sequence ID" value="KAB7731610.1"/>
    <property type="molecule type" value="Genomic_DNA"/>
</dbReference>
<organism evidence="2 3">
    <name type="scientific">Rudanella paleaurantiibacter</name>
    <dbReference type="NCBI Taxonomy" id="2614655"/>
    <lineage>
        <taxon>Bacteria</taxon>
        <taxon>Pseudomonadati</taxon>
        <taxon>Bacteroidota</taxon>
        <taxon>Cytophagia</taxon>
        <taxon>Cytophagales</taxon>
        <taxon>Cytophagaceae</taxon>
        <taxon>Rudanella</taxon>
    </lineage>
</organism>
<evidence type="ECO:0000313" key="2">
    <source>
        <dbReference type="EMBL" id="KAB7731610.1"/>
    </source>
</evidence>
<keyword evidence="3" id="KW-1185">Reference proteome</keyword>
<feature type="domain" description="DUF4136" evidence="1">
    <location>
        <begin position="29"/>
        <end position="180"/>
    </location>
</feature>
<accession>A0A7J5U1M6</accession>
<comment type="caution">
    <text evidence="2">The sequence shown here is derived from an EMBL/GenBank/DDBJ whole genome shotgun (WGS) entry which is preliminary data.</text>
</comment>